<accession>A0ABV1KBU9</accession>
<evidence type="ECO:0000256" key="9">
    <source>
        <dbReference type="HAMAP-Rule" id="MF_00236"/>
    </source>
</evidence>
<dbReference type="InterPro" id="IPR006312">
    <property type="entry name" value="TatA/E"/>
</dbReference>
<dbReference type="RefSeq" id="WP_349299030.1">
    <property type="nucleotide sequence ID" value="NZ_JBEDNQ010000006.1"/>
</dbReference>
<sequence>MGAMSPTHWLIVIAVFVLLFGAKKLPELARSLGQSTRVLKSEMRVLREDETDRSGEHLELRAVTGSGMSLPGSNETRTSPRS</sequence>
<keyword evidence="2 9" id="KW-0813">Transport</keyword>
<dbReference type="NCBIfam" id="NF001854">
    <property type="entry name" value="PRK00575.1"/>
    <property type="match status" value="1"/>
</dbReference>
<comment type="subcellular location">
    <subcellularLocation>
        <location evidence="1 9">Cell membrane</location>
        <topology evidence="1 9">Single-pass membrane protein</topology>
    </subcellularLocation>
</comment>
<keyword evidence="7 9" id="KW-0811">Translocation</keyword>
<evidence type="ECO:0000256" key="8">
    <source>
        <dbReference type="ARBA" id="ARBA00023136"/>
    </source>
</evidence>
<keyword evidence="3 9" id="KW-1003">Cell membrane</keyword>
<feature type="compositionally biased region" description="Polar residues" evidence="10">
    <location>
        <begin position="71"/>
        <end position="82"/>
    </location>
</feature>
<gene>
    <name evidence="9 11" type="primary">tatA</name>
    <name evidence="11" type="ORF">WIS52_15875</name>
</gene>
<organism evidence="11 12">
    <name type="scientific">Pseudonocardia nematodicida</name>
    <dbReference type="NCBI Taxonomy" id="1206997"/>
    <lineage>
        <taxon>Bacteria</taxon>
        <taxon>Bacillati</taxon>
        <taxon>Actinomycetota</taxon>
        <taxon>Actinomycetes</taxon>
        <taxon>Pseudonocardiales</taxon>
        <taxon>Pseudonocardiaceae</taxon>
        <taxon>Pseudonocardia</taxon>
    </lineage>
</organism>
<keyword evidence="4 9" id="KW-0812">Transmembrane</keyword>
<comment type="subunit">
    <text evidence="9">The Tat system comprises two distinct complexes: a TatABC complex, containing multiple copies of TatA, TatB and TatC subunits, and a separate TatA complex, containing only TatA subunits. Substrates initially bind to the TatABC complex, which probably triggers association of the separate TatA complex to form the active translocon.</text>
</comment>
<dbReference type="InterPro" id="IPR003369">
    <property type="entry name" value="TatA/B/E"/>
</dbReference>
<evidence type="ECO:0000313" key="11">
    <source>
        <dbReference type="EMBL" id="MEQ3551952.1"/>
    </source>
</evidence>
<keyword evidence="12" id="KW-1185">Reference proteome</keyword>
<proteinExistence type="inferred from homology"/>
<keyword evidence="5 9" id="KW-0653">Protein transport</keyword>
<dbReference type="PANTHER" id="PTHR42982:SF8">
    <property type="entry name" value="SEC-INDEPENDENT PROTEIN TRANSLOCASE PROTEIN TATA"/>
    <property type="match status" value="1"/>
</dbReference>
<comment type="similarity">
    <text evidence="9">Belongs to the TatA/E family.</text>
</comment>
<comment type="caution">
    <text evidence="11">The sequence shown here is derived from an EMBL/GenBank/DDBJ whole genome shotgun (WGS) entry which is preliminary data.</text>
</comment>
<name>A0ABV1KBU9_9PSEU</name>
<protein>
    <recommendedName>
        <fullName evidence="9">Sec-independent protein translocase protein TatA</fullName>
    </recommendedName>
</protein>
<dbReference type="HAMAP" id="MF_00236">
    <property type="entry name" value="TatA_E"/>
    <property type="match status" value="1"/>
</dbReference>
<evidence type="ECO:0000256" key="6">
    <source>
        <dbReference type="ARBA" id="ARBA00022989"/>
    </source>
</evidence>
<evidence type="ECO:0000256" key="10">
    <source>
        <dbReference type="SAM" id="MobiDB-lite"/>
    </source>
</evidence>
<dbReference type="Gene3D" id="1.20.5.3310">
    <property type="match status" value="1"/>
</dbReference>
<dbReference type="EMBL" id="JBEDNQ010000006">
    <property type="protein sequence ID" value="MEQ3551952.1"/>
    <property type="molecule type" value="Genomic_DNA"/>
</dbReference>
<evidence type="ECO:0000256" key="2">
    <source>
        <dbReference type="ARBA" id="ARBA00022448"/>
    </source>
</evidence>
<comment type="function">
    <text evidence="9">Part of the twin-arginine translocation (Tat) system that transports large folded proteins containing a characteristic twin-arginine motif in their signal peptide across membranes. TatA could form the protein-conducting channel of the Tat system.</text>
</comment>
<dbReference type="Pfam" id="PF02416">
    <property type="entry name" value="TatA_B_E"/>
    <property type="match status" value="1"/>
</dbReference>
<evidence type="ECO:0000256" key="7">
    <source>
        <dbReference type="ARBA" id="ARBA00023010"/>
    </source>
</evidence>
<keyword evidence="8 9" id="KW-0472">Membrane</keyword>
<evidence type="ECO:0000313" key="12">
    <source>
        <dbReference type="Proteomes" id="UP001494902"/>
    </source>
</evidence>
<dbReference type="NCBIfam" id="TIGR01411">
    <property type="entry name" value="tatAE"/>
    <property type="match status" value="1"/>
</dbReference>
<feature type="region of interest" description="Disordered" evidence="10">
    <location>
        <begin position="47"/>
        <end position="82"/>
    </location>
</feature>
<evidence type="ECO:0000256" key="4">
    <source>
        <dbReference type="ARBA" id="ARBA00022692"/>
    </source>
</evidence>
<dbReference type="Proteomes" id="UP001494902">
    <property type="component" value="Unassembled WGS sequence"/>
</dbReference>
<feature type="compositionally biased region" description="Basic and acidic residues" evidence="10">
    <location>
        <begin position="47"/>
        <end position="60"/>
    </location>
</feature>
<evidence type="ECO:0000256" key="3">
    <source>
        <dbReference type="ARBA" id="ARBA00022475"/>
    </source>
</evidence>
<keyword evidence="6 9" id="KW-1133">Transmembrane helix</keyword>
<reference evidence="11 12" key="1">
    <citation type="submission" date="2024-03" db="EMBL/GenBank/DDBJ databases">
        <title>Draft genome sequence of Pseudonocardia nematodicida JCM 31783.</title>
        <authorList>
            <person name="Butdee W."/>
            <person name="Duangmal K."/>
        </authorList>
    </citation>
    <scope>NUCLEOTIDE SEQUENCE [LARGE SCALE GENOMIC DNA]</scope>
    <source>
        <strain evidence="11 12">JCM 31783</strain>
    </source>
</reference>
<dbReference type="PANTHER" id="PTHR42982">
    <property type="entry name" value="SEC-INDEPENDENT PROTEIN TRANSLOCASE PROTEIN TATA"/>
    <property type="match status" value="1"/>
</dbReference>
<evidence type="ECO:0000256" key="1">
    <source>
        <dbReference type="ARBA" id="ARBA00004162"/>
    </source>
</evidence>
<evidence type="ECO:0000256" key="5">
    <source>
        <dbReference type="ARBA" id="ARBA00022927"/>
    </source>
</evidence>